<comment type="subcellular location">
    <subcellularLocation>
        <location evidence="1">Membrane</location>
        <topology evidence="1">Multi-pass membrane protein</topology>
    </subcellularLocation>
</comment>
<evidence type="ECO:0000256" key="5">
    <source>
        <dbReference type="SAM" id="MobiDB-lite"/>
    </source>
</evidence>
<evidence type="ECO:0000313" key="9">
    <source>
        <dbReference type="Proteomes" id="UP001153620"/>
    </source>
</evidence>
<dbReference type="InterPro" id="IPR001902">
    <property type="entry name" value="SLC26A/SulP_fam"/>
</dbReference>
<feature type="transmembrane region" description="Helical" evidence="6">
    <location>
        <begin position="158"/>
        <end position="178"/>
    </location>
</feature>
<dbReference type="PANTHER" id="PTHR11814">
    <property type="entry name" value="SULFATE TRANSPORTER"/>
    <property type="match status" value="1"/>
</dbReference>
<feature type="transmembrane region" description="Helical" evidence="6">
    <location>
        <begin position="403"/>
        <end position="419"/>
    </location>
</feature>
<feature type="transmembrane region" description="Helical" evidence="6">
    <location>
        <begin position="332"/>
        <end position="354"/>
    </location>
</feature>
<feature type="transmembrane region" description="Helical" evidence="6">
    <location>
        <begin position="366"/>
        <end position="383"/>
    </location>
</feature>
<evidence type="ECO:0000256" key="6">
    <source>
        <dbReference type="SAM" id="Phobius"/>
    </source>
</evidence>
<dbReference type="Proteomes" id="UP001153620">
    <property type="component" value="Chromosome 4"/>
</dbReference>
<sequence length="620" mass="69349">MQNCKKDSKNLKKKLTKEKYNKMNGNASRPENENSTEVEDYSEEFPDFKKVVQKKVSRLCSQEGLYRRFPVLKWLPSYKTGYIIADFVAGLTVALTVIPQGIADAALAGLEPQYGLYAGFMGCFVYFFFGSTKDLTIGPTAILSILTFTIVAKLNADLAVFSTFISGSIILGLGILNLGFLMQFLSVPTITAFMNAATVTIASGQIRRLLGISSGKTNQFVDAWVNLFTYIEETRWQDTLLGVVSLVLLIAAKKWSMRNKKSLGIRYLSISRNAIIVFGGILIAYICHKFYSFQPFLITGEIASGFPSLSLPPLSTTNNGTYYNFSDMLSTLGLSTFSLPLISVIEAVAIAKSFNRGKSLDVTQEMIALGLCNIFSSFVRSIPITGSFTRSAVNNASGVKTQFGGIYTGAVVLLSLGLLTRTFEYIPKTSLAAVIIAAMFTMMNFGEVMTIWRTKKIDLVPFMGTFIISLLFGLDMGILVGAGIDILMSVYRTSRPHITYIVDDMFLIIKPRQNVIYSSAEYVKEKIIKKINENDHLKYVVIDGHNMCWTDLTTIKNFATVVDDCNLVERTVYFWNWVDEMRNGILRYDPKYKSVFKYSESLKELTEMLRQEDEKFITNL</sequence>
<feature type="transmembrane region" description="Helical" evidence="6">
    <location>
        <begin position="464"/>
        <end position="487"/>
    </location>
</feature>
<keyword evidence="2 6" id="KW-0812">Transmembrane</keyword>
<feature type="region of interest" description="Disordered" evidence="5">
    <location>
        <begin position="1"/>
        <end position="40"/>
    </location>
</feature>
<dbReference type="EMBL" id="OU895880">
    <property type="protein sequence ID" value="CAG9810618.1"/>
    <property type="molecule type" value="Genomic_DNA"/>
</dbReference>
<dbReference type="Pfam" id="PF00916">
    <property type="entry name" value="Sulfate_transp"/>
    <property type="match status" value="1"/>
</dbReference>
<evidence type="ECO:0000256" key="1">
    <source>
        <dbReference type="ARBA" id="ARBA00004141"/>
    </source>
</evidence>
<dbReference type="InterPro" id="IPR011547">
    <property type="entry name" value="SLC26A/SulP_dom"/>
</dbReference>
<feature type="transmembrane region" description="Helical" evidence="6">
    <location>
        <begin position="114"/>
        <end position="130"/>
    </location>
</feature>
<feature type="compositionally biased region" description="Basic and acidic residues" evidence="5">
    <location>
        <begin position="1"/>
        <end position="10"/>
    </location>
</feature>
<keyword evidence="9" id="KW-1185">Reference proteome</keyword>
<protein>
    <recommendedName>
        <fullName evidence="7">SLC26A/SulP transporter domain-containing protein</fullName>
    </recommendedName>
</protein>
<keyword evidence="4 6" id="KW-0472">Membrane</keyword>
<organism evidence="8 9">
    <name type="scientific">Chironomus riparius</name>
    <dbReference type="NCBI Taxonomy" id="315576"/>
    <lineage>
        <taxon>Eukaryota</taxon>
        <taxon>Metazoa</taxon>
        <taxon>Ecdysozoa</taxon>
        <taxon>Arthropoda</taxon>
        <taxon>Hexapoda</taxon>
        <taxon>Insecta</taxon>
        <taxon>Pterygota</taxon>
        <taxon>Neoptera</taxon>
        <taxon>Endopterygota</taxon>
        <taxon>Diptera</taxon>
        <taxon>Nematocera</taxon>
        <taxon>Chironomoidea</taxon>
        <taxon>Chironomidae</taxon>
        <taxon>Chironominae</taxon>
        <taxon>Chironomus</taxon>
    </lineage>
</organism>
<dbReference type="AlphaFoldDB" id="A0A9N9WY50"/>
<dbReference type="Gene3D" id="3.30.750.24">
    <property type="entry name" value="STAS domain"/>
    <property type="match status" value="1"/>
</dbReference>
<dbReference type="GO" id="GO:0055085">
    <property type="term" value="P:transmembrane transport"/>
    <property type="evidence" value="ECO:0007669"/>
    <property type="project" value="InterPro"/>
</dbReference>
<gene>
    <name evidence="8" type="ORF">CHIRRI_LOCUS13431</name>
</gene>
<feature type="domain" description="SLC26A/SulP transporter" evidence="7">
    <location>
        <begin position="84"/>
        <end position="463"/>
    </location>
</feature>
<dbReference type="CDD" id="cd07042">
    <property type="entry name" value="STAS_SulP_like_sulfate_transporter"/>
    <property type="match status" value="1"/>
</dbReference>
<accession>A0A9N9WY50</accession>
<keyword evidence="3 6" id="KW-1133">Transmembrane helix</keyword>
<evidence type="ECO:0000256" key="4">
    <source>
        <dbReference type="ARBA" id="ARBA00023136"/>
    </source>
</evidence>
<evidence type="ECO:0000256" key="2">
    <source>
        <dbReference type="ARBA" id="ARBA00022692"/>
    </source>
</evidence>
<evidence type="ECO:0000259" key="7">
    <source>
        <dbReference type="Pfam" id="PF00916"/>
    </source>
</evidence>
<evidence type="ECO:0000313" key="8">
    <source>
        <dbReference type="EMBL" id="CAG9810618.1"/>
    </source>
</evidence>
<reference evidence="8" key="1">
    <citation type="submission" date="2022-01" db="EMBL/GenBank/DDBJ databases">
        <authorList>
            <person name="King R."/>
        </authorList>
    </citation>
    <scope>NUCLEOTIDE SEQUENCE</scope>
</reference>
<proteinExistence type="predicted"/>
<dbReference type="OrthoDB" id="288203at2759"/>
<feature type="transmembrane region" description="Helical" evidence="6">
    <location>
        <begin position="431"/>
        <end position="452"/>
    </location>
</feature>
<evidence type="ECO:0000256" key="3">
    <source>
        <dbReference type="ARBA" id="ARBA00022989"/>
    </source>
</evidence>
<dbReference type="InterPro" id="IPR036513">
    <property type="entry name" value="STAS_dom_sf"/>
</dbReference>
<feature type="transmembrane region" description="Helical" evidence="6">
    <location>
        <begin position="273"/>
        <end position="291"/>
    </location>
</feature>
<reference evidence="8" key="2">
    <citation type="submission" date="2022-10" db="EMBL/GenBank/DDBJ databases">
        <authorList>
            <consortium name="ENA_rothamsted_submissions"/>
            <consortium name="culmorum"/>
            <person name="King R."/>
        </authorList>
    </citation>
    <scope>NUCLEOTIDE SEQUENCE</scope>
</reference>
<name>A0A9N9WY50_9DIPT</name>
<feature type="transmembrane region" description="Helical" evidence="6">
    <location>
        <begin position="135"/>
        <end position="152"/>
    </location>
</feature>
<dbReference type="GO" id="GO:0016020">
    <property type="term" value="C:membrane"/>
    <property type="evidence" value="ECO:0007669"/>
    <property type="project" value="UniProtKB-SubCell"/>
</dbReference>
<feature type="transmembrane region" description="Helical" evidence="6">
    <location>
        <begin position="82"/>
        <end position="102"/>
    </location>
</feature>